<evidence type="ECO:0000256" key="2">
    <source>
        <dbReference type="ARBA" id="ARBA00009261"/>
    </source>
</evidence>
<feature type="transmembrane region" description="Helical" evidence="8">
    <location>
        <begin position="216"/>
        <end position="236"/>
    </location>
</feature>
<dbReference type="Proteomes" id="UP000261082">
    <property type="component" value="Unassembled WGS sequence"/>
</dbReference>
<keyword evidence="3 8" id="KW-0813">Transport</keyword>
<reference evidence="9 10" key="1">
    <citation type="journal article" date="2007" name="Int. J. Syst. Evol. Microbiol.">
        <title>Marixanthomonas ophiurae gen. nov., sp. nov., a marine bacterium of the family Flavobacteriaceae isolated from a deep-sea brittle star.</title>
        <authorList>
            <person name="Romanenko L.A."/>
            <person name="Uchino M."/>
            <person name="Frolova G.M."/>
            <person name="Mikhailov V.V."/>
        </authorList>
    </citation>
    <scope>NUCLEOTIDE SEQUENCE [LARGE SCALE GENOMIC DNA]</scope>
    <source>
        <strain evidence="9 10">KMM 3046</strain>
    </source>
</reference>
<evidence type="ECO:0000313" key="10">
    <source>
        <dbReference type="Proteomes" id="UP000261082"/>
    </source>
</evidence>
<evidence type="ECO:0000313" key="9">
    <source>
        <dbReference type="EMBL" id="RFN58531.1"/>
    </source>
</evidence>
<evidence type="ECO:0000256" key="4">
    <source>
        <dbReference type="ARBA" id="ARBA00022475"/>
    </source>
</evidence>
<evidence type="ECO:0000256" key="8">
    <source>
        <dbReference type="RuleBase" id="RU363064"/>
    </source>
</evidence>
<dbReference type="PANTHER" id="PTHR30330:SF3">
    <property type="entry name" value="TRANSCRIPTIONAL REGULATOR, LRP FAMILY"/>
    <property type="match status" value="1"/>
</dbReference>
<accession>A0A3E1Q8S0</accession>
<feature type="transmembrane region" description="Helical" evidence="8">
    <location>
        <begin position="329"/>
        <end position="346"/>
    </location>
</feature>
<feature type="transmembrane region" description="Helical" evidence="8">
    <location>
        <begin position="436"/>
        <end position="462"/>
    </location>
</feature>
<feature type="transmembrane region" description="Helical" evidence="8">
    <location>
        <begin position="289"/>
        <end position="309"/>
    </location>
</feature>
<sequence>MKKILLSLFTILTPLLTYAQIEKSIGESINEAFGEHTEPIVKVIFYPVVIAGKELPIVIILLLLGAIFFTLYFKGVNLRYVKTAIKTAWGKYDDLDHHVPAGDDITVEDGQIKDTVHLKGEVPGEVTHFQALTASLSATFGLGNIAGVAVAIAIGGPGATVWMIVAGLFGMASKFVECTLGVKYREVDEDGKTYGGPMYYLSKGLKELKMSGFGKVLAVFFAIMCIGGSFGGGNMFQSNQAASQFTQMMGWTGEGYGNAGLYCGLVMAVIVGLVIIGGIKRIGSVTEKVVPFMAIVYVLAGAIIIGINYDMIPFAANQIWDGAVNPNAAFGGVVGVIIVGFQRAAFSNEAGVGSAAIAHSAVKTRYPASEGLTALLGPFVDTVIICTMTAVVIIITNAKHNLFTYGNLDADSNVMLNATNTPINGVDLTSVAFDSAIPYFSIVLTIAVVLFAISTMISWSYYGLQSWKYLFGKGKASDTTYKILFLVFLVIGSASSLGAVIDFSDAMIFAMAFPNIIGLVLLSPKVRDELKKYFNAIKIGKMNADIDHDSKDVRKTE</sequence>
<comment type="caution">
    <text evidence="9">The sequence shown here is derived from an EMBL/GenBank/DDBJ whole genome shotgun (WGS) entry which is preliminary data.</text>
</comment>
<feature type="transmembrane region" description="Helical" evidence="8">
    <location>
        <begin position="507"/>
        <end position="524"/>
    </location>
</feature>
<dbReference type="InterPro" id="IPR001463">
    <property type="entry name" value="Na/Ala_symport"/>
</dbReference>
<feature type="transmembrane region" description="Helical" evidence="8">
    <location>
        <begin position="483"/>
        <end position="501"/>
    </location>
</feature>
<organism evidence="9 10">
    <name type="scientific">Marixanthomonas ophiurae</name>
    <dbReference type="NCBI Taxonomy" id="387659"/>
    <lineage>
        <taxon>Bacteria</taxon>
        <taxon>Pseudomonadati</taxon>
        <taxon>Bacteroidota</taxon>
        <taxon>Flavobacteriia</taxon>
        <taxon>Flavobacteriales</taxon>
        <taxon>Flavobacteriaceae</taxon>
        <taxon>Marixanthomonas</taxon>
    </lineage>
</organism>
<dbReference type="GO" id="GO:0005886">
    <property type="term" value="C:plasma membrane"/>
    <property type="evidence" value="ECO:0007669"/>
    <property type="project" value="UniProtKB-SubCell"/>
</dbReference>
<dbReference type="GO" id="GO:0005283">
    <property type="term" value="F:amino acid:sodium symporter activity"/>
    <property type="evidence" value="ECO:0007669"/>
    <property type="project" value="InterPro"/>
</dbReference>
<evidence type="ECO:0000256" key="7">
    <source>
        <dbReference type="ARBA" id="ARBA00023136"/>
    </source>
</evidence>
<gene>
    <name evidence="9" type="ORF">DZ858_00125</name>
</gene>
<keyword evidence="7 8" id="KW-0472">Membrane</keyword>
<comment type="subcellular location">
    <subcellularLocation>
        <location evidence="1 8">Cell membrane</location>
        <topology evidence="1 8">Multi-pass membrane protein</topology>
    </subcellularLocation>
</comment>
<keyword evidence="10" id="KW-1185">Reference proteome</keyword>
<dbReference type="Pfam" id="PF01235">
    <property type="entry name" value="Na_Ala_symp"/>
    <property type="match status" value="1"/>
</dbReference>
<evidence type="ECO:0000256" key="5">
    <source>
        <dbReference type="ARBA" id="ARBA00022692"/>
    </source>
</evidence>
<keyword evidence="4 8" id="KW-1003">Cell membrane</keyword>
<dbReference type="OrthoDB" id="9804874at2"/>
<feature type="transmembrane region" description="Helical" evidence="8">
    <location>
        <begin position="256"/>
        <end position="277"/>
    </location>
</feature>
<dbReference type="NCBIfam" id="TIGR00835">
    <property type="entry name" value="agcS"/>
    <property type="match status" value="1"/>
</dbReference>
<evidence type="ECO:0000256" key="1">
    <source>
        <dbReference type="ARBA" id="ARBA00004651"/>
    </source>
</evidence>
<comment type="similarity">
    <text evidence="2 8">Belongs to the alanine or glycine:cation symporter (AGCS) (TC 2.A.25) family.</text>
</comment>
<keyword evidence="6 8" id="KW-1133">Transmembrane helix</keyword>
<evidence type="ECO:0000256" key="3">
    <source>
        <dbReference type="ARBA" id="ARBA00022448"/>
    </source>
</evidence>
<keyword evidence="5 8" id="KW-0812">Transmembrane</keyword>
<evidence type="ECO:0000256" key="6">
    <source>
        <dbReference type="ARBA" id="ARBA00022989"/>
    </source>
</evidence>
<feature type="transmembrane region" description="Helical" evidence="8">
    <location>
        <begin position="55"/>
        <end position="73"/>
    </location>
</feature>
<keyword evidence="8" id="KW-0769">Symport</keyword>
<name>A0A3E1Q8S0_9FLAO</name>
<dbReference type="RefSeq" id="WP_117157559.1">
    <property type="nucleotide sequence ID" value="NZ_QVID01000001.1"/>
</dbReference>
<proteinExistence type="inferred from homology"/>
<feature type="transmembrane region" description="Helical" evidence="8">
    <location>
        <begin position="372"/>
        <end position="395"/>
    </location>
</feature>
<dbReference type="PANTHER" id="PTHR30330">
    <property type="entry name" value="AGSS FAMILY TRANSPORTER, SODIUM-ALANINE"/>
    <property type="match status" value="1"/>
</dbReference>
<dbReference type="AlphaFoldDB" id="A0A3E1Q8S0"/>
<dbReference type="PRINTS" id="PR00175">
    <property type="entry name" value="NAALASMPORT"/>
</dbReference>
<protein>
    <submittedName>
        <fullName evidence="9">Alanine:cation symporter family protein</fullName>
    </submittedName>
</protein>
<dbReference type="EMBL" id="QVID01000001">
    <property type="protein sequence ID" value="RFN58531.1"/>
    <property type="molecule type" value="Genomic_DNA"/>
</dbReference>